<proteinExistence type="predicted"/>
<name>A0ABV9WEH3_9ACTN</name>
<protein>
    <submittedName>
        <fullName evidence="1">Uncharacterized protein</fullName>
    </submittedName>
</protein>
<gene>
    <name evidence="1" type="ORF">ACFPIJ_54135</name>
</gene>
<dbReference type="RefSeq" id="WP_380127406.1">
    <property type="nucleotide sequence ID" value="NZ_JBHSIU010000108.1"/>
</dbReference>
<comment type="caution">
    <text evidence="1">The sequence shown here is derived from an EMBL/GenBank/DDBJ whole genome shotgun (WGS) entry which is preliminary data.</text>
</comment>
<dbReference type="Proteomes" id="UP001595912">
    <property type="component" value="Unassembled WGS sequence"/>
</dbReference>
<accession>A0ABV9WEH3</accession>
<reference evidence="2" key="1">
    <citation type="journal article" date="2019" name="Int. J. Syst. Evol. Microbiol.">
        <title>The Global Catalogue of Microorganisms (GCM) 10K type strain sequencing project: providing services to taxonomists for standard genome sequencing and annotation.</title>
        <authorList>
            <consortium name="The Broad Institute Genomics Platform"/>
            <consortium name="The Broad Institute Genome Sequencing Center for Infectious Disease"/>
            <person name="Wu L."/>
            <person name="Ma J."/>
        </authorList>
    </citation>
    <scope>NUCLEOTIDE SEQUENCE [LARGE SCALE GENOMIC DNA]</scope>
    <source>
        <strain evidence="2">CGMCC 4.7152</strain>
    </source>
</reference>
<keyword evidence="2" id="KW-1185">Reference proteome</keyword>
<dbReference type="EMBL" id="JBHSIU010000108">
    <property type="protein sequence ID" value="MFC5006739.1"/>
    <property type="molecule type" value="Genomic_DNA"/>
</dbReference>
<evidence type="ECO:0000313" key="2">
    <source>
        <dbReference type="Proteomes" id="UP001595912"/>
    </source>
</evidence>
<evidence type="ECO:0000313" key="1">
    <source>
        <dbReference type="EMBL" id="MFC5006739.1"/>
    </source>
</evidence>
<sequence length="758" mass="84242">MVMIPPGHSRSPLAFSTWDDALDTMRQFVLGRLADETQPVEVLDENGRMQRRLPVILNLVPRPDNAYNPKAISVAIAPVAGSSHFSRHLGYLYDVVLEAAPALHMLAAAAAPTPVGCHGWIALHDIDESEVERGGLVFGLGERRPGDRLWSWCDWGEAWRVNRDAPFSRAEMLQVGYRIERIYLDIPLGRLLDELVYPYLNLPLPSEEHYAARRGRRPGRSRPSPTVRVAVTMDDSGAVVVAPAEPRSPVKRSRGQKARDAAALKDLEAWHLFRSVPHEYQGIRAVTRAVWGHDRVLVTDRAGLQIGSYRPLDGLLTLTDERVRLDAIQALRAHGIDAKAPAGIDRLDDYPDAIVDTTQVNDDPSDDGRRWSILLVRDEAPSSMLPKAGAYYPASGALTVYARPHIGPLTTLLRRHGIEPSSVEHAPPPQPIIERNARAEAYAAAQLGPFRVADNSFREDADRHNGIRPTSCRLTPRAIGLVPGAHQRWLNAEVAEKPAAPVPDYLLDIQRRALARVFNTRDVEDRTGPCRLCGTGCHGTPSGIAYCLICLTLADRGVLRDIGTDGPWTDATIWALRRLAEIEFAGPPSRSQLPTILLADPDLADQAMLCRFLIPRENLGIARPARRLRKWRDWIELAGLAPDAVRRSRGIETLAADGHRCRSMFERHVDDFFQQHRIAHEVEPHYPRHAVLNTTGLRADWLLADGTFVEALGMLDDDAYAAKVQRKLDLVEATGNRLVTVRPEDVGRLAELFAEWMA</sequence>
<organism evidence="1 2">
    <name type="scientific">Dactylosporangium cerinum</name>
    <dbReference type="NCBI Taxonomy" id="1434730"/>
    <lineage>
        <taxon>Bacteria</taxon>
        <taxon>Bacillati</taxon>
        <taxon>Actinomycetota</taxon>
        <taxon>Actinomycetes</taxon>
        <taxon>Micromonosporales</taxon>
        <taxon>Micromonosporaceae</taxon>
        <taxon>Dactylosporangium</taxon>
    </lineage>
</organism>